<organism evidence="2 3">
    <name type="scientific">Sanghuangporus baumii</name>
    <name type="common">Phellinus baumii</name>
    <dbReference type="NCBI Taxonomy" id="108892"/>
    <lineage>
        <taxon>Eukaryota</taxon>
        <taxon>Fungi</taxon>
        <taxon>Dikarya</taxon>
        <taxon>Basidiomycota</taxon>
        <taxon>Agaricomycotina</taxon>
        <taxon>Agaricomycetes</taxon>
        <taxon>Hymenochaetales</taxon>
        <taxon>Hymenochaetaceae</taxon>
        <taxon>Sanghuangporus</taxon>
    </lineage>
</organism>
<dbReference type="EMBL" id="LNZH02000205">
    <property type="protein sequence ID" value="OCB86009.1"/>
    <property type="molecule type" value="Genomic_DNA"/>
</dbReference>
<evidence type="ECO:0000313" key="2">
    <source>
        <dbReference type="EMBL" id="OCB86009.1"/>
    </source>
</evidence>
<reference evidence="2" key="1">
    <citation type="submission" date="2016-06" db="EMBL/GenBank/DDBJ databases">
        <title>Draft Genome sequence of the fungus Inonotus baumii.</title>
        <authorList>
            <person name="Zhu H."/>
            <person name="Lin W."/>
        </authorList>
    </citation>
    <scope>NUCLEOTIDE SEQUENCE</scope>
    <source>
        <strain evidence="2">821</strain>
    </source>
</reference>
<feature type="compositionally biased region" description="Basic and acidic residues" evidence="1">
    <location>
        <begin position="180"/>
        <end position="198"/>
    </location>
</feature>
<dbReference type="OrthoDB" id="2505473at2759"/>
<feature type="region of interest" description="Disordered" evidence="1">
    <location>
        <begin position="180"/>
        <end position="250"/>
    </location>
</feature>
<keyword evidence="3" id="KW-1185">Reference proteome</keyword>
<feature type="compositionally biased region" description="Acidic residues" evidence="1">
    <location>
        <begin position="92"/>
        <end position="104"/>
    </location>
</feature>
<feature type="compositionally biased region" description="Basic and acidic residues" evidence="1">
    <location>
        <begin position="232"/>
        <end position="243"/>
    </location>
</feature>
<evidence type="ECO:0000313" key="3">
    <source>
        <dbReference type="Proteomes" id="UP000757232"/>
    </source>
</evidence>
<protein>
    <submittedName>
        <fullName evidence="2">Uncharacterized protein</fullName>
    </submittedName>
</protein>
<evidence type="ECO:0000256" key="1">
    <source>
        <dbReference type="SAM" id="MobiDB-lite"/>
    </source>
</evidence>
<accession>A0A9Q5HUB4</accession>
<feature type="region of interest" description="Disordered" evidence="1">
    <location>
        <begin position="1"/>
        <end position="44"/>
    </location>
</feature>
<feature type="compositionally biased region" description="Polar residues" evidence="1">
    <location>
        <begin position="1"/>
        <end position="10"/>
    </location>
</feature>
<feature type="region of interest" description="Disordered" evidence="1">
    <location>
        <begin position="119"/>
        <end position="141"/>
    </location>
</feature>
<proteinExistence type="predicted"/>
<sequence>MSSEQSNISHGESAPSRGRGRGKSRGGLGKYLRARGRGRGGGRPAEFHKRLVLEDEEVIELEPDSEELKKLERRYGKRRLESNADRYAEPEPVLDSEGEEEIGPEVDLSAFLARQRLEDSVPPSSVLSINKEAEDDSDVDQSLAHLVPRSSSTAHNRKGKIQSVEWNEELEEMRREKEIADANRELKDRFKANVERQKNRQTRGGPTAHVANRKKEKSLRVLEAPPLLSEEPIQKSEKERMEEFLDDLLG</sequence>
<dbReference type="Proteomes" id="UP000757232">
    <property type="component" value="Unassembled WGS sequence"/>
</dbReference>
<dbReference type="AlphaFoldDB" id="A0A9Q5HUB4"/>
<gene>
    <name evidence="2" type="ORF">A7U60_g6904</name>
</gene>
<name>A0A9Q5HUB4_SANBA</name>
<comment type="caution">
    <text evidence="2">The sequence shown here is derived from an EMBL/GenBank/DDBJ whole genome shotgun (WGS) entry which is preliminary data.</text>
</comment>
<feature type="compositionally biased region" description="Basic and acidic residues" evidence="1">
    <location>
        <begin position="66"/>
        <end position="89"/>
    </location>
</feature>
<feature type="region of interest" description="Disordered" evidence="1">
    <location>
        <begin position="62"/>
        <end position="105"/>
    </location>
</feature>